<reference evidence="1 2" key="1">
    <citation type="submission" date="2020-08" db="EMBL/GenBank/DDBJ databases">
        <title>Genomic Encyclopedia of Type Strains, Phase IV (KMG-IV): sequencing the most valuable type-strain genomes for metagenomic binning, comparative biology and taxonomic classification.</title>
        <authorList>
            <person name="Goeker M."/>
        </authorList>
    </citation>
    <scope>NUCLEOTIDE SEQUENCE [LARGE SCALE GENOMIC DNA]</scope>
    <source>
        <strain evidence="1 2">DSM 26189</strain>
    </source>
</reference>
<sequence>MQPEAPSHRQFFGDRERAFSLPPELIVELERITGAGIGGLCRRLFSGDFHHREIIETIRLGLIGGGENPEPAAALIAAYAANRPLAETYPLAVAILETAWFGQSQEQANG</sequence>
<dbReference type="InterPro" id="IPR021791">
    <property type="entry name" value="Phage_TAC_11"/>
</dbReference>
<dbReference type="AlphaFoldDB" id="A0A7W6FP24"/>
<keyword evidence="2" id="KW-1185">Reference proteome</keyword>
<name>A0A7W6FP24_9SPHN</name>
<dbReference type="Pfam" id="PF11836">
    <property type="entry name" value="Phage_TAC_11"/>
    <property type="match status" value="1"/>
</dbReference>
<protein>
    <recommendedName>
        <fullName evidence="3">Gene transfer agent family protein</fullName>
    </recommendedName>
</protein>
<proteinExistence type="predicted"/>
<evidence type="ECO:0008006" key="3">
    <source>
        <dbReference type="Google" id="ProtNLM"/>
    </source>
</evidence>
<comment type="caution">
    <text evidence="1">The sequence shown here is derived from an EMBL/GenBank/DDBJ whole genome shotgun (WGS) entry which is preliminary data.</text>
</comment>
<evidence type="ECO:0000313" key="1">
    <source>
        <dbReference type="EMBL" id="MBB3924614.1"/>
    </source>
</evidence>
<accession>A0A7W6FP24</accession>
<dbReference type="Proteomes" id="UP000571950">
    <property type="component" value="Unassembled WGS sequence"/>
</dbReference>
<organism evidence="1 2">
    <name type="scientific">Sphingobium jiangsuense</name>
    <dbReference type="NCBI Taxonomy" id="870476"/>
    <lineage>
        <taxon>Bacteria</taxon>
        <taxon>Pseudomonadati</taxon>
        <taxon>Pseudomonadota</taxon>
        <taxon>Alphaproteobacteria</taxon>
        <taxon>Sphingomonadales</taxon>
        <taxon>Sphingomonadaceae</taxon>
        <taxon>Sphingobium</taxon>
    </lineage>
</organism>
<dbReference type="RefSeq" id="WP_188070173.1">
    <property type="nucleotide sequence ID" value="NZ_BSPS01000057.1"/>
</dbReference>
<evidence type="ECO:0000313" key="2">
    <source>
        <dbReference type="Proteomes" id="UP000571950"/>
    </source>
</evidence>
<dbReference type="EMBL" id="JACIDT010000001">
    <property type="protein sequence ID" value="MBB3924614.1"/>
    <property type="molecule type" value="Genomic_DNA"/>
</dbReference>
<gene>
    <name evidence="1" type="ORF">GGR43_000308</name>
</gene>